<keyword evidence="14" id="KW-1185">Reference proteome</keyword>
<dbReference type="GO" id="GO:0015627">
    <property type="term" value="C:type II protein secretion system complex"/>
    <property type="evidence" value="ECO:0007669"/>
    <property type="project" value="InterPro"/>
</dbReference>
<evidence type="ECO:0000256" key="3">
    <source>
        <dbReference type="ARBA" id="ARBA00022475"/>
    </source>
</evidence>
<dbReference type="Gene3D" id="3.55.40.10">
    <property type="entry name" value="minor pseudopilin epsh domain"/>
    <property type="match status" value="1"/>
</dbReference>
<gene>
    <name evidence="13" type="ORF">A9Y76_03655</name>
</gene>
<evidence type="ECO:0000256" key="11">
    <source>
        <dbReference type="SAM" id="Phobius"/>
    </source>
</evidence>
<dbReference type="Proteomes" id="UP000078572">
    <property type="component" value="Chromosome 1"/>
</dbReference>
<comment type="subcellular location">
    <subcellularLocation>
        <location evidence="1">Cell inner membrane</location>
        <topology evidence="1">Single-pass membrane protein</topology>
    </subcellularLocation>
</comment>
<feature type="domain" description="General secretion pathway GspH" evidence="12">
    <location>
        <begin position="87"/>
        <end position="215"/>
    </location>
</feature>
<dbReference type="EMBL" id="CP016022">
    <property type="protein sequence ID" value="ANJ74383.1"/>
    <property type="molecule type" value="Genomic_DNA"/>
</dbReference>
<protein>
    <recommendedName>
        <fullName evidence="2">Type II secretion system protein H</fullName>
    </recommendedName>
    <alternativeName>
        <fullName evidence="10">General secretion pathway protein H</fullName>
    </alternativeName>
</protein>
<evidence type="ECO:0000256" key="10">
    <source>
        <dbReference type="ARBA" id="ARBA00030775"/>
    </source>
</evidence>
<reference evidence="14" key="1">
    <citation type="submission" date="2016-06" db="EMBL/GenBank/DDBJ databases">
        <authorList>
            <person name="Xu Y."/>
            <person name="Nagy A."/>
            <person name="Yan X."/>
            <person name="Kim S.W."/>
            <person name="Haley B."/>
            <person name="Liu N.T."/>
            <person name="Nou X."/>
        </authorList>
    </citation>
    <scope>NUCLEOTIDE SEQUENCE [LARGE SCALE GENOMIC DNA]</scope>
    <source>
        <strain evidence="14">ATCC 49129</strain>
    </source>
</reference>
<keyword evidence="5" id="KW-0997">Cell inner membrane</keyword>
<evidence type="ECO:0000256" key="6">
    <source>
        <dbReference type="ARBA" id="ARBA00022692"/>
    </source>
</evidence>
<evidence type="ECO:0000313" key="14">
    <source>
        <dbReference type="Proteomes" id="UP000078572"/>
    </source>
</evidence>
<sequence>MSQTERRVDGVGVRADIVSLHSQIHTDMSHPNERSGVRGRAGCIRSSRMGGISLIELLVTLAIVAVLAIIATPSYVGLTQQVRLQAEANSLVNDLQFARSEAIKRGLPVSLCPSSNGTSCNTVNPTYWEKGWIVFNDVNGSGTTDSASDVPLRVRAPLTNNDTFRATASSPAASAVTYSRDGFAMNLASGTVTMALRTSPPNNNATRCVEINLVGRQAVLTPGTRACS</sequence>
<keyword evidence="8 11" id="KW-0472">Membrane</keyword>
<dbReference type="GO" id="GO:0005886">
    <property type="term" value="C:plasma membrane"/>
    <property type="evidence" value="ECO:0007669"/>
    <property type="project" value="UniProtKB-SubCell"/>
</dbReference>
<evidence type="ECO:0000259" key="12">
    <source>
        <dbReference type="Pfam" id="PF12019"/>
    </source>
</evidence>
<keyword evidence="7 11" id="KW-1133">Transmembrane helix</keyword>
<evidence type="ECO:0000313" key="13">
    <source>
        <dbReference type="EMBL" id="ANJ74383.1"/>
    </source>
</evidence>
<name>A0A192A225_9RALS</name>
<keyword evidence="6 11" id="KW-0812">Transmembrane</keyword>
<dbReference type="Pfam" id="PF12019">
    <property type="entry name" value="GspH"/>
    <property type="match status" value="1"/>
</dbReference>
<dbReference type="AlphaFoldDB" id="A0A192A225"/>
<evidence type="ECO:0000256" key="4">
    <source>
        <dbReference type="ARBA" id="ARBA00022481"/>
    </source>
</evidence>
<dbReference type="InterPro" id="IPR045584">
    <property type="entry name" value="Pilin-like"/>
</dbReference>
<evidence type="ECO:0000256" key="5">
    <source>
        <dbReference type="ARBA" id="ARBA00022519"/>
    </source>
</evidence>
<evidence type="ECO:0000256" key="7">
    <source>
        <dbReference type="ARBA" id="ARBA00022989"/>
    </source>
</evidence>
<feature type="transmembrane region" description="Helical" evidence="11">
    <location>
        <begin position="54"/>
        <end position="76"/>
    </location>
</feature>
<dbReference type="GO" id="GO:0015628">
    <property type="term" value="P:protein secretion by the type II secretion system"/>
    <property type="evidence" value="ECO:0007669"/>
    <property type="project" value="InterPro"/>
</dbReference>
<dbReference type="PROSITE" id="PS00409">
    <property type="entry name" value="PROKAR_NTER_METHYL"/>
    <property type="match status" value="1"/>
</dbReference>
<evidence type="ECO:0000256" key="9">
    <source>
        <dbReference type="ARBA" id="ARBA00025772"/>
    </source>
</evidence>
<organism evidence="13 14">
    <name type="scientific">Ralstonia insidiosa</name>
    <dbReference type="NCBI Taxonomy" id="190721"/>
    <lineage>
        <taxon>Bacteria</taxon>
        <taxon>Pseudomonadati</taxon>
        <taxon>Pseudomonadota</taxon>
        <taxon>Betaproteobacteria</taxon>
        <taxon>Burkholderiales</taxon>
        <taxon>Burkholderiaceae</taxon>
        <taxon>Ralstonia</taxon>
    </lineage>
</organism>
<dbReference type="InterPro" id="IPR022346">
    <property type="entry name" value="T2SS_GspH"/>
</dbReference>
<dbReference type="InterPro" id="IPR012902">
    <property type="entry name" value="N_methyl_site"/>
</dbReference>
<dbReference type="Pfam" id="PF07963">
    <property type="entry name" value="N_methyl"/>
    <property type="match status" value="1"/>
</dbReference>
<proteinExistence type="inferred from homology"/>
<evidence type="ECO:0000256" key="1">
    <source>
        <dbReference type="ARBA" id="ARBA00004377"/>
    </source>
</evidence>
<evidence type="ECO:0000256" key="8">
    <source>
        <dbReference type="ARBA" id="ARBA00023136"/>
    </source>
</evidence>
<accession>A0A192A225</accession>
<dbReference type="SUPFAM" id="SSF54523">
    <property type="entry name" value="Pili subunits"/>
    <property type="match status" value="1"/>
</dbReference>
<evidence type="ECO:0000256" key="2">
    <source>
        <dbReference type="ARBA" id="ARBA00021549"/>
    </source>
</evidence>
<keyword evidence="3" id="KW-1003">Cell membrane</keyword>
<comment type="similarity">
    <text evidence="9">Belongs to the GSP H family.</text>
</comment>
<keyword evidence="4" id="KW-0488">Methylation</keyword>